<feature type="domain" description="AMP-binding enzyme C-terminal" evidence="6">
    <location>
        <begin position="456"/>
        <end position="530"/>
    </location>
</feature>
<dbReference type="RefSeq" id="WP_054066710.1">
    <property type="nucleotide sequence ID" value="NZ_CAUCIF010000007.1"/>
</dbReference>
<evidence type="ECO:0000313" key="7">
    <source>
        <dbReference type="EMBL" id="AQZ97110.1"/>
    </source>
</evidence>
<dbReference type="SUPFAM" id="SSF56801">
    <property type="entry name" value="Acetyl-CoA synthetase-like"/>
    <property type="match status" value="1"/>
</dbReference>
<feature type="domain" description="AMP-dependent synthetase/ligase" evidence="5">
    <location>
        <begin position="26"/>
        <end position="406"/>
    </location>
</feature>
<proteinExistence type="inferred from homology"/>
<evidence type="ECO:0000256" key="3">
    <source>
        <dbReference type="ARBA" id="ARBA00022832"/>
    </source>
</evidence>
<dbReference type="InterPro" id="IPR025110">
    <property type="entry name" value="AMP-bd_C"/>
</dbReference>
<keyword evidence="4" id="KW-0443">Lipid metabolism</keyword>
<protein>
    <submittedName>
        <fullName evidence="8">Acyl-CoA synthetase</fullName>
    </submittedName>
</protein>
<dbReference type="InterPro" id="IPR000873">
    <property type="entry name" value="AMP-dep_synth/lig_dom"/>
</dbReference>
<comment type="similarity">
    <text evidence="1">Belongs to the ATP-dependent AMP-binding enzyme family.</text>
</comment>
<keyword evidence="9" id="KW-1185">Reference proteome</keyword>
<evidence type="ECO:0000256" key="4">
    <source>
        <dbReference type="ARBA" id="ARBA00023098"/>
    </source>
</evidence>
<accession>A0A0W7YYA0</accession>
<keyword evidence="2" id="KW-0436">Ligase</keyword>
<dbReference type="Gene3D" id="3.30.300.30">
    <property type="match status" value="1"/>
</dbReference>
<evidence type="ECO:0000256" key="1">
    <source>
        <dbReference type="ARBA" id="ARBA00006432"/>
    </source>
</evidence>
<dbReference type="EMBL" id="CP020121">
    <property type="protein sequence ID" value="AQZ97110.1"/>
    <property type="molecule type" value="Genomic_DNA"/>
</dbReference>
<dbReference type="PANTHER" id="PTHR43859:SF4">
    <property type="entry name" value="BUTANOATE--COA LIGASE AAE1-RELATED"/>
    <property type="match status" value="1"/>
</dbReference>
<dbReference type="Gene3D" id="3.40.50.12780">
    <property type="entry name" value="N-terminal domain of ligase-like"/>
    <property type="match status" value="1"/>
</dbReference>
<dbReference type="CDD" id="cd12118">
    <property type="entry name" value="ttLC_FACS_AEE21_like"/>
    <property type="match status" value="1"/>
</dbReference>
<reference evidence="8 9" key="1">
    <citation type="submission" date="2015-12" db="EMBL/GenBank/DDBJ databases">
        <title>Complete genome sequence of a multi-drug resistant strain Acidovorax sp. 12322-1.</title>
        <authorList>
            <person name="Ming D."/>
            <person name="Wang M."/>
            <person name="Hu S."/>
            <person name="Zhou Y."/>
            <person name="Jiang T."/>
        </authorList>
    </citation>
    <scope>NUCLEOTIDE SEQUENCE [LARGE SCALE GENOMIC DNA]</scope>
    <source>
        <strain evidence="8 9">12322-1</strain>
    </source>
</reference>
<evidence type="ECO:0000256" key="2">
    <source>
        <dbReference type="ARBA" id="ARBA00022598"/>
    </source>
</evidence>
<gene>
    <name evidence="8" type="ORF">AS359_13985</name>
    <name evidence="7" type="ORF">B5M06_01360</name>
</gene>
<evidence type="ECO:0000313" key="8">
    <source>
        <dbReference type="EMBL" id="KUF39931.1"/>
    </source>
</evidence>
<dbReference type="GO" id="GO:0006631">
    <property type="term" value="P:fatty acid metabolic process"/>
    <property type="evidence" value="ECO:0007669"/>
    <property type="project" value="UniProtKB-KW"/>
</dbReference>
<name>A0A0W7YYA0_9BURK</name>
<accession>A0A1V0BB50</accession>
<dbReference type="Proteomes" id="UP000053300">
    <property type="component" value="Unassembled WGS sequence"/>
</dbReference>
<evidence type="ECO:0000313" key="9">
    <source>
        <dbReference type="Proteomes" id="UP000053300"/>
    </source>
</evidence>
<dbReference type="GO" id="GO:0016874">
    <property type="term" value="F:ligase activity"/>
    <property type="evidence" value="ECO:0007669"/>
    <property type="project" value="UniProtKB-KW"/>
</dbReference>
<dbReference type="Pfam" id="PF00501">
    <property type="entry name" value="AMP-binding"/>
    <property type="match status" value="1"/>
</dbReference>
<evidence type="ECO:0000313" key="10">
    <source>
        <dbReference type="Proteomes" id="UP000242792"/>
    </source>
</evidence>
<dbReference type="Pfam" id="PF13193">
    <property type="entry name" value="AMP-binding_C"/>
    <property type="match status" value="1"/>
</dbReference>
<dbReference type="PANTHER" id="PTHR43859">
    <property type="entry name" value="ACYL-ACTIVATING ENZYME"/>
    <property type="match status" value="1"/>
</dbReference>
<dbReference type="InterPro" id="IPR045851">
    <property type="entry name" value="AMP-bd_C_sf"/>
</dbReference>
<organism evidence="8 9">
    <name type="scientific">Comamonas kerstersii</name>
    <dbReference type="NCBI Taxonomy" id="225992"/>
    <lineage>
        <taxon>Bacteria</taxon>
        <taxon>Pseudomonadati</taxon>
        <taxon>Pseudomonadota</taxon>
        <taxon>Betaproteobacteria</taxon>
        <taxon>Burkholderiales</taxon>
        <taxon>Comamonadaceae</taxon>
        <taxon>Comamonas</taxon>
    </lineage>
</organism>
<keyword evidence="3" id="KW-0276">Fatty acid metabolism</keyword>
<dbReference type="OrthoDB" id="9766486at2"/>
<dbReference type="FunFam" id="3.30.300.30:FF:000008">
    <property type="entry name" value="2,3-dihydroxybenzoate-AMP ligase"/>
    <property type="match status" value="1"/>
</dbReference>
<dbReference type="Proteomes" id="UP000242792">
    <property type="component" value="Chromosome"/>
</dbReference>
<dbReference type="NCBIfam" id="NF006020">
    <property type="entry name" value="PRK08162.1"/>
    <property type="match status" value="1"/>
</dbReference>
<dbReference type="InterPro" id="IPR042099">
    <property type="entry name" value="ANL_N_sf"/>
</dbReference>
<dbReference type="STRING" id="225992.B5M06_01360"/>
<evidence type="ECO:0000259" key="5">
    <source>
        <dbReference type="Pfam" id="PF00501"/>
    </source>
</evidence>
<dbReference type="GeneID" id="83037960"/>
<reference evidence="7 10" key="2">
    <citation type="submission" date="2017-03" db="EMBL/GenBank/DDBJ databases">
        <title>Rapid Whole Genome Sequencing of Comamonas kerstersii Causing Continuous ambulatory Peritoneal Dialysis-Associated Peritonitis.</title>
        <authorList>
            <person name="Zheng B."/>
        </authorList>
    </citation>
    <scope>NUCLEOTIDE SEQUENCE [LARGE SCALE GENOMIC DNA]</scope>
    <source>
        <strain evidence="7 10">8943</strain>
    </source>
</reference>
<dbReference type="EMBL" id="LPXH01000034">
    <property type="protein sequence ID" value="KUF39931.1"/>
    <property type="molecule type" value="Genomic_DNA"/>
</dbReference>
<evidence type="ECO:0000259" key="6">
    <source>
        <dbReference type="Pfam" id="PF13193"/>
    </source>
</evidence>
<dbReference type="KEGG" id="cke:B5M06_01360"/>
<dbReference type="AlphaFoldDB" id="A0A0W7YYA0"/>
<sequence>MTSKYDQNLDRNAANFAALTPLSFIERTASVYPERLAIVHGDLRQTWGQTYARCRQLASSLRKAGIGKNDTVAVILPNTPPMVEAHFGVPMAGAVLNTLNTRLDAEALAFMLDHGEAKALIVDPEFTGVIAKALKLRTCTEPLLVIQVDDALYGPAATQVGSISYEDFVAQGDADFAWEMPEDEWDAIALNYTSGTMGNPKGVVYHHRGAAINAISNVLEWDMPKHSVYLWTLPMFHCNGWCFPWTVAARAGVNVCLRRVEAKAIFDAIRDHGVTHYCGAPIVQSLLVNAPAELKVGIPAGVKAMVAGAAPPASMIEGMEAMGFDLTHVYGLTETYGPATVCAKHEAWQQLDIGERARLNARQGVRYHLQREVRVMDPETLQPVPMDGETMGEIMFRGNITMKGYLKNPKATDDAFRGGWFHSGDLAVQYPDGYIQIKDRSKDIIISGGENISSIEVEDVLYRHPAVLAAAVVAKPDEKWGETPCAFLEIKPGTEVTEQDIIAHCKQHLAGYKVPRAVVFGELPKTSTGKIQKFELRKQVGSAKAIAA</sequence>